<keyword evidence="2" id="KW-0472">Membrane</keyword>
<protein>
    <submittedName>
        <fullName evidence="3">Uncharacterized protein</fullName>
    </submittedName>
</protein>
<keyword evidence="2" id="KW-0812">Transmembrane</keyword>
<dbReference type="HOGENOM" id="CLU_1555192_0_0_1"/>
<dbReference type="AlphaFoldDB" id="W2RZT2"/>
<feature type="region of interest" description="Disordered" evidence="1">
    <location>
        <begin position="102"/>
        <end position="134"/>
    </location>
</feature>
<proteinExistence type="predicted"/>
<dbReference type="Pfam" id="PF17056">
    <property type="entry name" value="KRE1"/>
    <property type="match status" value="1"/>
</dbReference>
<dbReference type="GO" id="GO:0031505">
    <property type="term" value="P:fungal-type cell wall organization"/>
    <property type="evidence" value="ECO:0007669"/>
    <property type="project" value="InterPro"/>
</dbReference>
<accession>W2RZT2</accession>
<dbReference type="InterPro" id="IPR031452">
    <property type="entry name" value="Kre1"/>
</dbReference>
<gene>
    <name evidence="3" type="ORF">HMPREF1541_03794</name>
</gene>
<organism evidence="3 4">
    <name type="scientific">Cyphellophora europaea (strain CBS 101466)</name>
    <name type="common">Phialophora europaea</name>
    <dbReference type="NCBI Taxonomy" id="1220924"/>
    <lineage>
        <taxon>Eukaryota</taxon>
        <taxon>Fungi</taxon>
        <taxon>Dikarya</taxon>
        <taxon>Ascomycota</taxon>
        <taxon>Pezizomycotina</taxon>
        <taxon>Eurotiomycetes</taxon>
        <taxon>Chaetothyriomycetidae</taxon>
        <taxon>Chaetothyriales</taxon>
        <taxon>Cyphellophoraceae</taxon>
        <taxon>Cyphellophora</taxon>
    </lineage>
</organism>
<dbReference type="RefSeq" id="XP_008716364.1">
    <property type="nucleotide sequence ID" value="XM_008718142.1"/>
</dbReference>
<evidence type="ECO:0000256" key="1">
    <source>
        <dbReference type="SAM" id="MobiDB-lite"/>
    </source>
</evidence>
<feature type="transmembrane region" description="Helical" evidence="2">
    <location>
        <begin position="153"/>
        <end position="171"/>
    </location>
</feature>
<evidence type="ECO:0000256" key="2">
    <source>
        <dbReference type="SAM" id="Phobius"/>
    </source>
</evidence>
<dbReference type="GeneID" id="19971133"/>
<dbReference type="InParanoid" id="W2RZT2"/>
<dbReference type="OrthoDB" id="5406216at2759"/>
<sequence>MTTVPYPTSSPSSPSESSLPLHAQLMRWIKRQGAAVSNPQAAQPNQVTQVSPVTTLTMMSKGEDISVVYTQTFPEVPEQWPSASSGAIGLGTIQGEVGQVKTKRQEPVSVPAEATGAPEPRAYGGHDVAGEEDEAHVEQRDAAFEKRSAGSKALVASGAVVAAGALTVIAVL</sequence>
<dbReference type="eggNOG" id="ENOG502T3HX">
    <property type="taxonomic scope" value="Eukaryota"/>
</dbReference>
<reference evidence="3 4" key="1">
    <citation type="submission" date="2013-03" db="EMBL/GenBank/DDBJ databases">
        <title>The Genome Sequence of Phialophora europaea CBS 101466.</title>
        <authorList>
            <consortium name="The Broad Institute Genomics Platform"/>
            <person name="Cuomo C."/>
            <person name="de Hoog S."/>
            <person name="Gorbushina A."/>
            <person name="Walker B."/>
            <person name="Young S.K."/>
            <person name="Zeng Q."/>
            <person name="Gargeya S."/>
            <person name="Fitzgerald M."/>
            <person name="Haas B."/>
            <person name="Abouelleil A."/>
            <person name="Allen A.W."/>
            <person name="Alvarado L."/>
            <person name="Arachchi H.M."/>
            <person name="Berlin A.M."/>
            <person name="Chapman S.B."/>
            <person name="Gainer-Dewar J."/>
            <person name="Goldberg J."/>
            <person name="Griggs A."/>
            <person name="Gujja S."/>
            <person name="Hansen M."/>
            <person name="Howarth C."/>
            <person name="Imamovic A."/>
            <person name="Ireland A."/>
            <person name="Larimer J."/>
            <person name="McCowan C."/>
            <person name="Murphy C."/>
            <person name="Pearson M."/>
            <person name="Poon T.W."/>
            <person name="Priest M."/>
            <person name="Roberts A."/>
            <person name="Saif S."/>
            <person name="Shea T."/>
            <person name="Sisk P."/>
            <person name="Sykes S."/>
            <person name="Wortman J."/>
            <person name="Nusbaum C."/>
            <person name="Birren B."/>
        </authorList>
    </citation>
    <scope>NUCLEOTIDE SEQUENCE [LARGE SCALE GENOMIC DNA]</scope>
    <source>
        <strain evidence="3 4">CBS 101466</strain>
    </source>
</reference>
<name>W2RZT2_CYPE1</name>
<evidence type="ECO:0000313" key="3">
    <source>
        <dbReference type="EMBL" id="ETN41855.1"/>
    </source>
</evidence>
<dbReference type="VEuPathDB" id="FungiDB:HMPREF1541_03794"/>
<dbReference type="Proteomes" id="UP000030752">
    <property type="component" value="Unassembled WGS sequence"/>
</dbReference>
<dbReference type="STRING" id="1220924.W2RZT2"/>
<keyword evidence="2" id="KW-1133">Transmembrane helix</keyword>
<keyword evidence="4" id="KW-1185">Reference proteome</keyword>
<dbReference type="EMBL" id="KB822719">
    <property type="protein sequence ID" value="ETN41855.1"/>
    <property type="molecule type" value="Genomic_DNA"/>
</dbReference>
<evidence type="ECO:0000313" key="4">
    <source>
        <dbReference type="Proteomes" id="UP000030752"/>
    </source>
</evidence>